<proteinExistence type="predicted"/>
<keyword evidence="3" id="KW-1185">Reference proteome</keyword>
<gene>
    <name evidence="2" type="ORF">COLO4_36393</name>
</gene>
<feature type="compositionally biased region" description="Basic and acidic residues" evidence="1">
    <location>
        <begin position="41"/>
        <end position="54"/>
    </location>
</feature>
<dbReference type="EMBL" id="AWUE01023211">
    <property type="protein sequence ID" value="OMO54601.1"/>
    <property type="molecule type" value="Genomic_DNA"/>
</dbReference>
<dbReference type="Proteomes" id="UP000187203">
    <property type="component" value="Unassembled WGS sequence"/>
</dbReference>
<evidence type="ECO:0000313" key="2">
    <source>
        <dbReference type="EMBL" id="OMO54601.1"/>
    </source>
</evidence>
<accession>A0A1R3G969</accession>
<comment type="caution">
    <text evidence="2">The sequence shown here is derived from an EMBL/GenBank/DDBJ whole genome shotgun (WGS) entry which is preliminary data.</text>
</comment>
<evidence type="ECO:0000313" key="3">
    <source>
        <dbReference type="Proteomes" id="UP000187203"/>
    </source>
</evidence>
<protein>
    <submittedName>
        <fullName evidence="2">Uncharacterized protein</fullName>
    </submittedName>
</protein>
<organism evidence="2 3">
    <name type="scientific">Corchorus olitorius</name>
    <dbReference type="NCBI Taxonomy" id="93759"/>
    <lineage>
        <taxon>Eukaryota</taxon>
        <taxon>Viridiplantae</taxon>
        <taxon>Streptophyta</taxon>
        <taxon>Embryophyta</taxon>
        <taxon>Tracheophyta</taxon>
        <taxon>Spermatophyta</taxon>
        <taxon>Magnoliopsida</taxon>
        <taxon>eudicotyledons</taxon>
        <taxon>Gunneridae</taxon>
        <taxon>Pentapetalae</taxon>
        <taxon>rosids</taxon>
        <taxon>malvids</taxon>
        <taxon>Malvales</taxon>
        <taxon>Malvaceae</taxon>
        <taxon>Grewioideae</taxon>
        <taxon>Apeibeae</taxon>
        <taxon>Corchorus</taxon>
    </lineage>
</organism>
<dbReference type="AlphaFoldDB" id="A0A1R3G969"/>
<sequence length="54" mass="5713">MASPPSKPSPELSSALGSRGMVHSAILSTDPGYNGQAKKGAAREDSERLKLFQR</sequence>
<reference evidence="3" key="1">
    <citation type="submission" date="2013-09" db="EMBL/GenBank/DDBJ databases">
        <title>Corchorus olitorius genome sequencing.</title>
        <authorList>
            <person name="Alam M."/>
            <person name="Haque M.S."/>
            <person name="Islam M.S."/>
            <person name="Emdad E.M."/>
            <person name="Islam M.M."/>
            <person name="Ahmed B."/>
            <person name="Halim A."/>
            <person name="Hossen Q.M.M."/>
            <person name="Hossain M.Z."/>
            <person name="Ahmed R."/>
            <person name="Khan M.M."/>
            <person name="Islam R."/>
            <person name="Rashid M.M."/>
            <person name="Khan S.A."/>
            <person name="Rahman M.S."/>
            <person name="Alam M."/>
            <person name="Yahiya A.S."/>
            <person name="Khan M.S."/>
            <person name="Azam M.S."/>
            <person name="Haque T."/>
            <person name="Lashkar M.Z.H."/>
            <person name="Akhand A.I."/>
            <person name="Morshed G."/>
            <person name="Roy S."/>
            <person name="Uddin K.S."/>
            <person name="Rabeya T."/>
            <person name="Hossain A.S."/>
            <person name="Chowdhury A."/>
            <person name="Snigdha A.R."/>
            <person name="Mortoza M.S."/>
            <person name="Matin S.A."/>
            <person name="Hoque S.M.E."/>
            <person name="Islam M.K."/>
            <person name="Roy D.K."/>
            <person name="Haider R."/>
            <person name="Moosa M.M."/>
            <person name="Elias S.M."/>
            <person name="Hasan A.M."/>
            <person name="Jahan S."/>
            <person name="Shafiuddin M."/>
            <person name="Mahmood N."/>
            <person name="Shommy N.S."/>
        </authorList>
    </citation>
    <scope>NUCLEOTIDE SEQUENCE [LARGE SCALE GENOMIC DNA]</scope>
    <source>
        <strain evidence="3">cv. O-4</strain>
    </source>
</reference>
<feature type="region of interest" description="Disordered" evidence="1">
    <location>
        <begin position="1"/>
        <end position="54"/>
    </location>
</feature>
<evidence type="ECO:0000256" key="1">
    <source>
        <dbReference type="SAM" id="MobiDB-lite"/>
    </source>
</evidence>
<name>A0A1R3G969_9ROSI</name>